<keyword evidence="7 12" id="KW-0472">Membrane</keyword>
<dbReference type="PANTHER" id="PTHR10408">
    <property type="entry name" value="STEROL O-ACYLTRANSFERASE"/>
    <property type="match status" value="1"/>
</dbReference>
<dbReference type="AlphaFoldDB" id="A0A1D2VAH0"/>
<feature type="active site" evidence="10">
    <location>
        <position position="402"/>
    </location>
</feature>
<keyword evidence="5" id="KW-0256">Endoplasmic reticulum</keyword>
<evidence type="ECO:0000256" key="4">
    <source>
        <dbReference type="ARBA" id="ARBA00022692"/>
    </source>
</evidence>
<dbReference type="InParanoid" id="A0A1D2VAH0"/>
<evidence type="ECO:0000256" key="5">
    <source>
        <dbReference type="ARBA" id="ARBA00022824"/>
    </source>
</evidence>
<dbReference type="RefSeq" id="XP_020044993.1">
    <property type="nucleotide sequence ID" value="XM_020189777.2"/>
</dbReference>
<feature type="transmembrane region" description="Helical" evidence="12">
    <location>
        <begin position="260"/>
        <end position="279"/>
    </location>
</feature>
<dbReference type="GO" id="GO:0008204">
    <property type="term" value="P:ergosterol metabolic process"/>
    <property type="evidence" value="ECO:0007669"/>
    <property type="project" value="TreeGrafter"/>
</dbReference>
<evidence type="ECO:0000313" key="14">
    <source>
        <dbReference type="Proteomes" id="UP000095038"/>
    </source>
</evidence>
<comment type="subcellular location">
    <subcellularLocation>
        <location evidence="1">Endoplasmic reticulum membrane</location>
        <topology evidence="1">Multi-pass membrane protein</topology>
    </subcellularLocation>
</comment>
<name>A0A1D2VAH0_9ASCO</name>
<dbReference type="PIRSF" id="PIRSF000439">
    <property type="entry name" value="Oat_ACAT_DAG_ARE"/>
    <property type="match status" value="1"/>
</dbReference>
<dbReference type="Proteomes" id="UP000095038">
    <property type="component" value="Unassembled WGS sequence"/>
</dbReference>
<feature type="non-terminal residue" evidence="13">
    <location>
        <position position="465"/>
    </location>
</feature>
<feature type="non-terminal residue" evidence="13">
    <location>
        <position position="1"/>
    </location>
</feature>
<dbReference type="Pfam" id="PF03062">
    <property type="entry name" value="MBOAT"/>
    <property type="match status" value="1"/>
</dbReference>
<evidence type="ECO:0000256" key="6">
    <source>
        <dbReference type="ARBA" id="ARBA00022989"/>
    </source>
</evidence>
<dbReference type="FunCoup" id="A0A1D2VAH0">
    <property type="interactions" value="247"/>
</dbReference>
<feature type="transmembrane region" description="Helical" evidence="12">
    <location>
        <begin position="317"/>
        <end position="336"/>
    </location>
</feature>
<evidence type="ECO:0000256" key="7">
    <source>
        <dbReference type="ARBA" id="ARBA00023136"/>
    </source>
</evidence>
<protein>
    <submittedName>
        <fullName evidence="13">Membrane bound O-acyl transferase</fullName>
    </submittedName>
</protein>
<evidence type="ECO:0000256" key="12">
    <source>
        <dbReference type="SAM" id="Phobius"/>
    </source>
</evidence>
<feature type="transmembrane region" description="Helical" evidence="12">
    <location>
        <begin position="77"/>
        <end position="101"/>
    </location>
</feature>
<evidence type="ECO:0000256" key="9">
    <source>
        <dbReference type="ARBA" id="ARBA00023568"/>
    </source>
</evidence>
<dbReference type="PANTHER" id="PTHR10408:SF23">
    <property type="entry name" value="STEROL O-ACYLTRANSFERASE 1-RELATED"/>
    <property type="match status" value="1"/>
</dbReference>
<feature type="transmembrane region" description="Helical" evidence="12">
    <location>
        <begin position="445"/>
        <end position="463"/>
    </location>
</feature>
<evidence type="ECO:0000256" key="8">
    <source>
        <dbReference type="ARBA" id="ARBA00023315"/>
    </source>
</evidence>
<dbReference type="GeneID" id="30963413"/>
<dbReference type="GO" id="GO:0140042">
    <property type="term" value="P:lipid droplet formation"/>
    <property type="evidence" value="ECO:0007669"/>
    <property type="project" value="EnsemblFungi"/>
</dbReference>
<dbReference type="InterPro" id="IPR014371">
    <property type="entry name" value="Oat_ACAT_DAG_ARE"/>
</dbReference>
<keyword evidence="11" id="KW-0175">Coiled coil</keyword>
<dbReference type="OrthoDB" id="10039049at2759"/>
<accession>A0A1D2VAH0</accession>
<dbReference type="GO" id="GO:0034737">
    <property type="term" value="F:ergosterol O-acyltransferase activity"/>
    <property type="evidence" value="ECO:0007669"/>
    <property type="project" value="TreeGrafter"/>
</dbReference>
<dbReference type="STRING" id="1344418.A0A1D2VAH0"/>
<keyword evidence="14" id="KW-1185">Reference proteome</keyword>
<evidence type="ECO:0000256" key="2">
    <source>
        <dbReference type="ARBA" id="ARBA00009010"/>
    </source>
</evidence>
<feature type="transmembrane region" description="Helical" evidence="12">
    <location>
        <begin position="38"/>
        <end position="57"/>
    </location>
</feature>
<reference evidence="14" key="1">
    <citation type="submission" date="2016-05" db="EMBL/GenBank/DDBJ databases">
        <title>Comparative genomics of biotechnologically important yeasts.</title>
        <authorList>
            <consortium name="DOE Joint Genome Institute"/>
            <person name="Riley R."/>
            <person name="Haridas S."/>
            <person name="Wolfe K.H."/>
            <person name="Lopes M.R."/>
            <person name="Hittinger C.T."/>
            <person name="Goker M."/>
            <person name="Salamov A."/>
            <person name="Wisecaver J."/>
            <person name="Long T.M."/>
            <person name="Aerts A.L."/>
            <person name="Barry K."/>
            <person name="Choi C."/>
            <person name="Clum A."/>
            <person name="Coughlan A.Y."/>
            <person name="Deshpande S."/>
            <person name="Douglass A.P."/>
            <person name="Hanson S.J."/>
            <person name="Klenk H.-P."/>
            <person name="Labutti K."/>
            <person name="Lapidus A."/>
            <person name="Lindquist E."/>
            <person name="Lipzen A."/>
            <person name="Meier-Kolthoff J.P."/>
            <person name="Ohm R.A."/>
            <person name="Otillar R.P."/>
            <person name="Pangilinan J."/>
            <person name="Peng Y."/>
            <person name="Rokas A."/>
            <person name="Rosa C.A."/>
            <person name="Scheuner C."/>
            <person name="Sibirny A.A."/>
            <person name="Slot J.C."/>
            <person name="Stielow J.B."/>
            <person name="Sun H."/>
            <person name="Kurtzman C.P."/>
            <person name="Blackwell M."/>
            <person name="Grigoriev I.V."/>
            <person name="Jeffries T.W."/>
        </authorList>
    </citation>
    <scope>NUCLEOTIDE SEQUENCE [LARGE SCALE GENOMIC DNA]</scope>
    <source>
        <strain evidence="14">DSM 1968</strain>
    </source>
</reference>
<comment type="similarity">
    <text evidence="2">Belongs to the membrane-bound acyltransferase family. Sterol o-acyltransferase subfamily.</text>
</comment>
<keyword evidence="4 12" id="KW-0812">Transmembrane</keyword>
<keyword evidence="3 13" id="KW-0808">Transferase</keyword>
<keyword evidence="6 12" id="KW-1133">Transmembrane helix</keyword>
<feature type="coiled-coil region" evidence="11">
    <location>
        <begin position="172"/>
        <end position="202"/>
    </location>
</feature>
<comment type="function">
    <text evidence="9">Sterol O-acyltransferase that catalyzes the formation of stery esters.</text>
</comment>
<evidence type="ECO:0000256" key="11">
    <source>
        <dbReference type="SAM" id="Coils"/>
    </source>
</evidence>
<proteinExistence type="inferred from homology"/>
<dbReference type="GO" id="GO:0032541">
    <property type="term" value="C:cortical endoplasmic reticulum"/>
    <property type="evidence" value="ECO:0007669"/>
    <property type="project" value="EnsemblFungi"/>
</dbReference>
<dbReference type="GO" id="GO:0005789">
    <property type="term" value="C:endoplasmic reticulum membrane"/>
    <property type="evidence" value="ECO:0007669"/>
    <property type="project" value="UniProtKB-SubCell"/>
</dbReference>
<evidence type="ECO:0000313" key="13">
    <source>
        <dbReference type="EMBL" id="ODV58686.1"/>
    </source>
</evidence>
<sequence length="465" mass="55766">KKIRYDKNGHLRSQFTDINFARSETIFDSKVVNSKDFFGFYTLFWVVVLIIFTNRLFQNFKNKSFQFQIVQILIKDIFKIGFTDLLMYLLTFFSLFVQHLIKLNYLTWEKLGWLIESVIESSIVFFSIWFSNFNNYPWIGRIFLFLHSLVLIMKIHSYAFYNGYLWKIKNELKNSLNLLNHYQNKLNKLNNSNENENENENETPKHLIHFCEFELNTHSSKDSTFPNNINVKNFVQYTLFPTLVYQIIEYPRTQKIRWNYLLIKIIAIFGVIALMTTLAQEWMYPIVLKICSLKASSFTDKLKEYPFVFLDMVPPFILMYLLVFYLIWDAILNAIAELTRFGDREFYGYWWNSRGWDEFSRDWNKPVHFFLLRHVYHSSISFLDLDKNSATIFTFLLSSLVHELCMFVLFGKLRFYLFFMQMFQLPLVALSRTKYLKNRKILGNLIFWLGLVTGPSLTCTLYLTF</sequence>
<gene>
    <name evidence="13" type="ORF">ASCRUDRAFT_23120</name>
</gene>
<feature type="transmembrane region" description="Helical" evidence="12">
    <location>
        <begin position="142"/>
        <end position="161"/>
    </location>
</feature>
<feature type="transmembrane region" description="Helical" evidence="12">
    <location>
        <begin position="113"/>
        <end position="130"/>
    </location>
</feature>
<dbReference type="EMBL" id="KV454490">
    <property type="protein sequence ID" value="ODV58686.1"/>
    <property type="molecule type" value="Genomic_DNA"/>
</dbReference>
<evidence type="ECO:0000256" key="3">
    <source>
        <dbReference type="ARBA" id="ARBA00022679"/>
    </source>
</evidence>
<organism evidence="13 14">
    <name type="scientific">Ascoidea rubescens DSM 1968</name>
    <dbReference type="NCBI Taxonomy" id="1344418"/>
    <lineage>
        <taxon>Eukaryota</taxon>
        <taxon>Fungi</taxon>
        <taxon>Dikarya</taxon>
        <taxon>Ascomycota</taxon>
        <taxon>Saccharomycotina</taxon>
        <taxon>Saccharomycetes</taxon>
        <taxon>Ascoideaceae</taxon>
        <taxon>Ascoidea</taxon>
    </lineage>
</organism>
<keyword evidence="8" id="KW-0012">Acyltransferase</keyword>
<dbReference type="InterPro" id="IPR004299">
    <property type="entry name" value="MBOAT_fam"/>
</dbReference>
<evidence type="ECO:0000256" key="10">
    <source>
        <dbReference type="PIRSR" id="PIRSR000439-1"/>
    </source>
</evidence>
<dbReference type="GO" id="GO:0097038">
    <property type="term" value="C:perinuclear endoplasmic reticulum"/>
    <property type="evidence" value="ECO:0007669"/>
    <property type="project" value="EnsemblFungi"/>
</dbReference>
<evidence type="ECO:0000256" key="1">
    <source>
        <dbReference type="ARBA" id="ARBA00004477"/>
    </source>
</evidence>